<evidence type="ECO:0000313" key="3">
    <source>
        <dbReference type="Proteomes" id="UP000175993"/>
    </source>
</evidence>
<proteinExistence type="predicted"/>
<sequence>MKKNEIGFVEKYVQTFNELINTGLILPGLETVEHTKCLAMQLYDSRRRIEYIFHIRDAKHSSNRMDPNSALFDPLKAAVLHSRSGNLDEAFWLVFLAVHFGKHATYGWRLAGKIYGQLGGAGRWDWLSISSNTTDFQVWLNANQHEFTKERFSNHRKYESISADSNAGTAAVFKSYVDWIKPYGNHKDMIRQIHTLVGQNPHEVFDYMYRSMSAVKRFGRLGRFDFLTMLGKLGLAPIEPGSAYLWHNATGPQRGARLLFGGNVDADISAKELDRRLIEIDSKLNVGMQALEDSLCNWQKSPTQYEYFRG</sequence>
<protein>
    <recommendedName>
        <fullName evidence="1">Alpha-glutamyl/putrescinyl thymine pyrophosphorylase clade 3 domain-containing protein</fullName>
    </recommendedName>
</protein>
<dbReference type="Pfam" id="PF18746">
    <property type="entry name" value="aGPT-Pplase3"/>
    <property type="match status" value="1"/>
</dbReference>
<evidence type="ECO:0000313" key="2">
    <source>
        <dbReference type="EMBL" id="MUP03512.1"/>
    </source>
</evidence>
<accession>A0ABD6G5K1</accession>
<gene>
    <name evidence="2" type="ORF">BBI04_001550</name>
</gene>
<reference evidence="2 3" key="1">
    <citation type="submission" date="2019-11" db="EMBL/GenBank/DDBJ databases">
        <title>Whole-genome sequencing of Allorhizobium vitis.</title>
        <authorList>
            <person name="Gan H.M."/>
            <person name="Savka M.A."/>
        </authorList>
    </citation>
    <scope>NUCLEOTIDE SEQUENCE [LARGE SCALE GENOMIC DNA]</scope>
    <source>
        <strain evidence="2 3">AB4</strain>
    </source>
</reference>
<evidence type="ECO:0000259" key="1">
    <source>
        <dbReference type="Pfam" id="PF18746"/>
    </source>
</evidence>
<dbReference type="RefSeq" id="WP_070166652.1">
    <property type="nucleotide sequence ID" value="NZ_CP118259.1"/>
</dbReference>
<dbReference type="AlphaFoldDB" id="A0ABD6G5K1"/>
<dbReference type="InterPro" id="IPR041271">
    <property type="entry name" value="AGPT-Pplase3"/>
</dbReference>
<organism evidence="2 3">
    <name type="scientific">Agrobacterium vitis</name>
    <name type="common">Rhizobium vitis</name>
    <dbReference type="NCBI Taxonomy" id="373"/>
    <lineage>
        <taxon>Bacteria</taxon>
        <taxon>Pseudomonadati</taxon>
        <taxon>Pseudomonadota</taxon>
        <taxon>Alphaproteobacteria</taxon>
        <taxon>Hyphomicrobiales</taxon>
        <taxon>Rhizobiaceae</taxon>
        <taxon>Rhizobium/Agrobacterium group</taxon>
        <taxon>Agrobacterium</taxon>
    </lineage>
</organism>
<comment type="caution">
    <text evidence="2">The sequence shown here is derived from an EMBL/GenBank/DDBJ whole genome shotgun (WGS) entry which is preliminary data.</text>
</comment>
<dbReference type="Proteomes" id="UP000175993">
    <property type="component" value="Unassembled WGS sequence"/>
</dbReference>
<feature type="domain" description="Alpha-glutamyl/putrescinyl thymine pyrophosphorylase clade 3" evidence="1">
    <location>
        <begin position="35"/>
        <end position="310"/>
    </location>
</feature>
<dbReference type="EMBL" id="MBEV02000001">
    <property type="protein sequence ID" value="MUP03512.1"/>
    <property type="molecule type" value="Genomic_DNA"/>
</dbReference>
<name>A0ABD6G5K1_AGRVI</name>